<dbReference type="EMBL" id="UINC01036047">
    <property type="protein sequence ID" value="SVB29405.1"/>
    <property type="molecule type" value="Genomic_DNA"/>
</dbReference>
<evidence type="ECO:0000259" key="2">
    <source>
        <dbReference type="Pfam" id="PF17289"/>
    </source>
</evidence>
<dbReference type="SUPFAM" id="SSF52540">
    <property type="entry name" value="P-loop containing nucleoside triphosphate hydrolases"/>
    <property type="match status" value="1"/>
</dbReference>
<sequence length="407" mass="45894">MKLTESQKEILNHPARFKVVVSGRRFGKTFASIASLAKHAAKPYSKVMYVAPSYRMAKQIVWEDLKDMLREKNWIKKINESELTIILVNSSTIMLRSVDNPDSIRGLGLDHIVIDEAADVSKLEEAWNAVLRPCLSDREGSAMIISSPKGRGYLYDLYQNEQRLPDWKSWQYTTIQGGIVTQEEILTAQAQLDERTFKQEYLAQWVDYSGLIYYAFGDHNIVQREDLLEAGTMLHIGIDFNVDPGCAVIAVKTRYGLHVIDELEIYGTNTQEMCTEIQRKYKNRRTIVYPDASGAARRTSAGGITDHIILSNAGFQLKVGAINPAVKDRIGSVNSVLKKDNCRLTIDPSCVKVLNGLSKHVYKEGTRQPEKHSGLDHFNDALGYMVNHLFPINQRPVTNHLAGVRGR</sequence>
<accession>A0A382CTJ4</accession>
<reference evidence="3" key="1">
    <citation type="submission" date="2018-05" db="EMBL/GenBank/DDBJ databases">
        <authorList>
            <person name="Lanie J.A."/>
            <person name="Ng W.-L."/>
            <person name="Kazmierczak K.M."/>
            <person name="Andrzejewski T.M."/>
            <person name="Davidsen T.M."/>
            <person name="Wayne K.J."/>
            <person name="Tettelin H."/>
            <person name="Glass J.I."/>
            <person name="Rusch D."/>
            <person name="Podicherti R."/>
            <person name="Tsui H.-C.T."/>
            <person name="Winkler M.E."/>
        </authorList>
    </citation>
    <scope>NUCLEOTIDE SEQUENCE</scope>
</reference>
<dbReference type="InterPro" id="IPR027417">
    <property type="entry name" value="P-loop_NTPase"/>
</dbReference>
<dbReference type="Pfam" id="PF17289">
    <property type="entry name" value="Terminase_6C"/>
    <property type="match status" value="1"/>
</dbReference>
<feature type="domain" description="Terminase large subunit gp17-like C-terminal" evidence="2">
    <location>
        <begin position="236"/>
        <end position="388"/>
    </location>
</feature>
<keyword evidence="1" id="KW-1188">Viral release from host cell</keyword>
<organism evidence="3">
    <name type="scientific">marine metagenome</name>
    <dbReference type="NCBI Taxonomy" id="408172"/>
    <lineage>
        <taxon>unclassified sequences</taxon>
        <taxon>metagenomes</taxon>
        <taxon>ecological metagenomes</taxon>
    </lineage>
</organism>
<dbReference type="Gene3D" id="3.30.420.280">
    <property type="match status" value="1"/>
</dbReference>
<evidence type="ECO:0000313" key="3">
    <source>
        <dbReference type="EMBL" id="SVB29405.1"/>
    </source>
</evidence>
<evidence type="ECO:0000256" key="1">
    <source>
        <dbReference type="ARBA" id="ARBA00022612"/>
    </source>
</evidence>
<dbReference type="InterPro" id="IPR035421">
    <property type="entry name" value="Terminase_6C"/>
</dbReference>
<protein>
    <recommendedName>
        <fullName evidence="2">Terminase large subunit gp17-like C-terminal domain-containing protein</fullName>
    </recommendedName>
</protein>
<name>A0A382CTJ4_9ZZZZ</name>
<dbReference type="Gene3D" id="3.40.50.300">
    <property type="entry name" value="P-loop containing nucleotide triphosphate hydrolases"/>
    <property type="match status" value="1"/>
</dbReference>
<proteinExistence type="predicted"/>
<dbReference type="AlphaFoldDB" id="A0A382CTJ4"/>
<feature type="non-terminal residue" evidence="3">
    <location>
        <position position="407"/>
    </location>
</feature>
<dbReference type="Pfam" id="PF03237">
    <property type="entry name" value="Terminase_6N"/>
    <property type="match status" value="1"/>
</dbReference>
<gene>
    <name evidence="3" type="ORF">METZ01_LOCUS182259</name>
</gene>